<dbReference type="SUPFAM" id="SSF53335">
    <property type="entry name" value="S-adenosyl-L-methionine-dependent methyltransferases"/>
    <property type="match status" value="1"/>
</dbReference>
<gene>
    <name evidence="2" type="ORF">SAMN05660845_2044</name>
</gene>
<dbReference type="OrthoDB" id="9812600at2"/>
<keyword evidence="2" id="KW-0808">Transferase</keyword>
<evidence type="ECO:0000313" key="3">
    <source>
        <dbReference type="Proteomes" id="UP000199604"/>
    </source>
</evidence>
<dbReference type="GO" id="GO:0008168">
    <property type="term" value="F:methyltransferase activity"/>
    <property type="evidence" value="ECO:0007669"/>
    <property type="project" value="UniProtKB-KW"/>
</dbReference>
<dbReference type="RefSeq" id="WP_091476900.1">
    <property type="nucleotide sequence ID" value="NZ_FOJT01000005.1"/>
</dbReference>
<dbReference type="Proteomes" id="UP000199604">
    <property type="component" value="Unassembled WGS sequence"/>
</dbReference>
<dbReference type="AlphaFoldDB" id="A0A1I0Z653"/>
<keyword evidence="2" id="KW-0489">Methyltransferase</keyword>
<dbReference type="Pfam" id="PF05050">
    <property type="entry name" value="Methyltransf_21"/>
    <property type="match status" value="1"/>
</dbReference>
<dbReference type="InterPro" id="IPR029063">
    <property type="entry name" value="SAM-dependent_MTases_sf"/>
</dbReference>
<accession>A0A1I0Z653</accession>
<dbReference type="GO" id="GO:0032259">
    <property type="term" value="P:methylation"/>
    <property type="evidence" value="ECO:0007669"/>
    <property type="project" value="UniProtKB-KW"/>
</dbReference>
<dbReference type="NCBIfam" id="TIGR01444">
    <property type="entry name" value="fkbM_fam"/>
    <property type="match status" value="1"/>
</dbReference>
<proteinExistence type="predicted"/>
<feature type="domain" description="Methyltransferase FkbM" evidence="1">
    <location>
        <begin position="10"/>
        <end position="177"/>
    </location>
</feature>
<dbReference type="STRING" id="498292.SAMN05660845_2044"/>
<protein>
    <submittedName>
        <fullName evidence="2">Methyltransferase, FkbM family</fullName>
    </submittedName>
</protein>
<organism evidence="2 3">
    <name type="scientific">Flavobacterium swingsii</name>
    <dbReference type="NCBI Taxonomy" id="498292"/>
    <lineage>
        <taxon>Bacteria</taxon>
        <taxon>Pseudomonadati</taxon>
        <taxon>Bacteroidota</taxon>
        <taxon>Flavobacteriia</taxon>
        <taxon>Flavobacteriales</taxon>
        <taxon>Flavobacteriaceae</taxon>
        <taxon>Flavobacterium</taxon>
    </lineage>
</organism>
<sequence length="285" mass="32794">MAEVKKTIFDVGMHKGEDTEFYLKKGYQVVAFEANPELVKLCATKFADEIKDGKLTIVEGAIIDFDFDTDSSNPNIQFYRNKNLSVWGTVDGNWAKRNEKKGTENEIVEVAKIDFKKCLEKYGIPYYLKIDIEGMDRVCLKALLNFDKKPDYVSIESEKVSFTELKEEFDLFKNNGYSQFQIVNQGNISEQKEPENSEEGICLNYQFSSGATGLFGKDLPNKWINYSNAIQKYQLIFFGYKLFGDNGFITNGYIRKILFKIIHLFTKQSIPGWFDTHAKHSSLIK</sequence>
<evidence type="ECO:0000313" key="2">
    <source>
        <dbReference type="EMBL" id="SFB21031.1"/>
    </source>
</evidence>
<dbReference type="EMBL" id="FOJT01000005">
    <property type="protein sequence ID" value="SFB21031.1"/>
    <property type="molecule type" value="Genomic_DNA"/>
</dbReference>
<keyword evidence="3" id="KW-1185">Reference proteome</keyword>
<dbReference type="Gene3D" id="3.40.50.150">
    <property type="entry name" value="Vaccinia Virus protein VP39"/>
    <property type="match status" value="1"/>
</dbReference>
<dbReference type="InterPro" id="IPR006342">
    <property type="entry name" value="FkbM_mtfrase"/>
</dbReference>
<evidence type="ECO:0000259" key="1">
    <source>
        <dbReference type="Pfam" id="PF05050"/>
    </source>
</evidence>
<name>A0A1I0Z653_9FLAO</name>
<reference evidence="3" key="1">
    <citation type="submission" date="2016-10" db="EMBL/GenBank/DDBJ databases">
        <authorList>
            <person name="Varghese N."/>
            <person name="Submissions S."/>
        </authorList>
    </citation>
    <scope>NUCLEOTIDE SEQUENCE [LARGE SCALE GENOMIC DNA]</scope>
    <source>
        <strain evidence="3">DSM 21789</strain>
    </source>
</reference>